<dbReference type="PANTHER" id="PTHR24305:SF187">
    <property type="entry name" value="P450, PUTATIVE (EUROFUNG)-RELATED"/>
    <property type="match status" value="1"/>
</dbReference>
<comment type="similarity">
    <text evidence="2">Belongs to the cytochrome P450 family.</text>
</comment>
<evidence type="ECO:0000256" key="5">
    <source>
        <dbReference type="ARBA" id="ARBA00023004"/>
    </source>
</evidence>
<dbReference type="Proteomes" id="UP000091918">
    <property type="component" value="Unassembled WGS sequence"/>
</dbReference>
<comment type="caution">
    <text evidence="10">The sequence shown here is derived from an EMBL/GenBank/DDBJ whole genome shotgun (WGS) entry which is preliminary data.</text>
</comment>
<keyword evidence="4" id="KW-0560">Oxidoreductase</keyword>
<evidence type="ECO:0000313" key="10">
    <source>
        <dbReference type="EMBL" id="OAX83367.1"/>
    </source>
</evidence>
<organism evidence="10 11">
    <name type="scientific">Emergomyces africanus</name>
    <dbReference type="NCBI Taxonomy" id="1955775"/>
    <lineage>
        <taxon>Eukaryota</taxon>
        <taxon>Fungi</taxon>
        <taxon>Dikarya</taxon>
        <taxon>Ascomycota</taxon>
        <taxon>Pezizomycotina</taxon>
        <taxon>Eurotiomycetes</taxon>
        <taxon>Eurotiomycetidae</taxon>
        <taxon>Onygenales</taxon>
        <taxon>Ajellomycetaceae</taxon>
        <taxon>Emergomyces</taxon>
    </lineage>
</organism>
<dbReference type="GO" id="GO:0004497">
    <property type="term" value="F:monooxygenase activity"/>
    <property type="evidence" value="ECO:0007669"/>
    <property type="project" value="UniProtKB-KW"/>
</dbReference>
<evidence type="ECO:0000256" key="6">
    <source>
        <dbReference type="ARBA" id="ARBA00023033"/>
    </source>
</evidence>
<feature type="transmembrane region" description="Helical" evidence="9">
    <location>
        <begin position="60"/>
        <end position="82"/>
    </location>
</feature>
<feature type="binding site" description="axial binding residue" evidence="7">
    <location>
        <position position="500"/>
    </location>
    <ligand>
        <name>heme</name>
        <dbReference type="ChEBI" id="CHEBI:30413"/>
    </ligand>
    <ligandPart>
        <name>Fe</name>
        <dbReference type="ChEBI" id="CHEBI:18248"/>
    </ligandPart>
</feature>
<dbReference type="InterPro" id="IPR002401">
    <property type="entry name" value="Cyt_P450_E_grp-I"/>
</dbReference>
<evidence type="ECO:0000256" key="3">
    <source>
        <dbReference type="ARBA" id="ARBA00022723"/>
    </source>
</evidence>
<dbReference type="InterPro" id="IPR036396">
    <property type="entry name" value="Cyt_P450_sf"/>
</dbReference>
<evidence type="ECO:0000256" key="2">
    <source>
        <dbReference type="ARBA" id="ARBA00010617"/>
    </source>
</evidence>
<evidence type="ECO:0000256" key="9">
    <source>
        <dbReference type="SAM" id="Phobius"/>
    </source>
</evidence>
<dbReference type="EMBL" id="LGUA01000184">
    <property type="protein sequence ID" value="OAX83367.1"/>
    <property type="molecule type" value="Genomic_DNA"/>
</dbReference>
<evidence type="ECO:0000256" key="7">
    <source>
        <dbReference type="PIRSR" id="PIRSR602401-1"/>
    </source>
</evidence>
<keyword evidence="9" id="KW-1133">Transmembrane helix</keyword>
<accession>A0A1B7P3B9</accession>
<comment type="cofactor">
    <cofactor evidence="1 7">
        <name>heme</name>
        <dbReference type="ChEBI" id="CHEBI:30413"/>
    </cofactor>
</comment>
<dbReference type="AlphaFoldDB" id="A0A1B7P3B9"/>
<evidence type="ECO:0000256" key="1">
    <source>
        <dbReference type="ARBA" id="ARBA00001971"/>
    </source>
</evidence>
<dbReference type="PRINTS" id="PR00385">
    <property type="entry name" value="P450"/>
</dbReference>
<dbReference type="GO" id="GO:0020037">
    <property type="term" value="F:heme binding"/>
    <property type="evidence" value="ECO:0007669"/>
    <property type="project" value="InterPro"/>
</dbReference>
<dbReference type="SUPFAM" id="SSF48264">
    <property type="entry name" value="Cytochrome P450"/>
    <property type="match status" value="1"/>
</dbReference>
<feature type="region of interest" description="Disordered" evidence="8">
    <location>
        <begin position="528"/>
        <end position="563"/>
    </location>
</feature>
<proteinExistence type="inferred from homology"/>
<feature type="compositionally biased region" description="Low complexity" evidence="8">
    <location>
        <begin position="530"/>
        <end position="543"/>
    </location>
</feature>
<dbReference type="CDD" id="cd11061">
    <property type="entry name" value="CYP67-like"/>
    <property type="match status" value="1"/>
</dbReference>
<protein>
    <submittedName>
        <fullName evidence="10">Uncharacterized protein</fullName>
    </submittedName>
</protein>
<dbReference type="InterPro" id="IPR050121">
    <property type="entry name" value="Cytochrome_P450_monoxygenase"/>
</dbReference>
<name>A0A1B7P3B9_9EURO</name>
<dbReference type="OrthoDB" id="6692864at2759"/>
<dbReference type="InterPro" id="IPR001128">
    <property type="entry name" value="Cyt_P450"/>
</dbReference>
<keyword evidence="6" id="KW-0503">Monooxygenase</keyword>
<dbReference type="GO" id="GO:0005506">
    <property type="term" value="F:iron ion binding"/>
    <property type="evidence" value="ECO:0007669"/>
    <property type="project" value="InterPro"/>
</dbReference>
<dbReference type="Gene3D" id="1.10.630.10">
    <property type="entry name" value="Cytochrome P450"/>
    <property type="match status" value="1"/>
</dbReference>
<keyword evidence="11" id="KW-1185">Reference proteome</keyword>
<keyword evidence="9" id="KW-0812">Transmembrane</keyword>
<feature type="transmembrane region" description="Helical" evidence="9">
    <location>
        <begin position="34"/>
        <end position="53"/>
    </location>
</feature>
<keyword evidence="3 7" id="KW-0479">Metal-binding</keyword>
<keyword evidence="5 7" id="KW-0408">Iron</keyword>
<dbReference type="Pfam" id="PF00067">
    <property type="entry name" value="p450"/>
    <property type="match status" value="1"/>
</dbReference>
<evidence type="ECO:0000256" key="4">
    <source>
        <dbReference type="ARBA" id="ARBA00023002"/>
    </source>
</evidence>
<evidence type="ECO:0000256" key="8">
    <source>
        <dbReference type="SAM" id="MobiDB-lite"/>
    </source>
</evidence>
<dbReference type="PANTHER" id="PTHR24305">
    <property type="entry name" value="CYTOCHROME P450"/>
    <property type="match status" value="1"/>
</dbReference>
<dbReference type="STRING" id="1658172.A0A1B7P3B9"/>
<dbReference type="GO" id="GO:0016705">
    <property type="term" value="F:oxidoreductase activity, acting on paired donors, with incorporation or reduction of molecular oxygen"/>
    <property type="evidence" value="ECO:0007669"/>
    <property type="project" value="InterPro"/>
</dbReference>
<reference evidence="10 11" key="1">
    <citation type="submission" date="2015-07" db="EMBL/GenBank/DDBJ databases">
        <title>Emmonsia species relationships and genome sequence.</title>
        <authorList>
            <person name="Cuomo C.A."/>
            <person name="Schwartz I.S."/>
            <person name="Kenyon C."/>
            <person name="de Hoog G.S."/>
            <person name="Govender N.P."/>
            <person name="Botha A."/>
            <person name="Moreno L."/>
            <person name="de Vries M."/>
            <person name="Munoz J.F."/>
            <person name="Stielow J.B."/>
        </authorList>
    </citation>
    <scope>NUCLEOTIDE SEQUENCE [LARGE SCALE GENOMIC DNA]</scope>
    <source>
        <strain evidence="10 11">CBS 136260</strain>
    </source>
</reference>
<keyword evidence="9" id="KW-0472">Membrane</keyword>
<dbReference type="PRINTS" id="PR00463">
    <property type="entry name" value="EP450I"/>
</dbReference>
<keyword evidence="7" id="KW-0349">Heme</keyword>
<sequence>MLQLLCIAGILLGAISHLLLFKHGEWDRYAPTVVATYACAIYLLSPLTAFALTELSVLSTLLLVSAFWMSYMTGLFGSIGLYRGWFHPLKDFPGPLASRLTAFWSIKVCVPEFKFSLKVQQLHGKYGDFVRIRPREISINHVDAVRDIHGPGTVCVKGPFYDLNYPFRSLQMLRDNDAHSTRRKIWDRGLSIKALMTYQPKILGHCTDLLNQLTAKTQEGKPISIGPWMSYFGLDVIGDVAFSKPFNMIKDGKPAEILETFEASRPVVGVLLCIPWSFIILQRLPVIRAVFATRMKNHARKIAERMKLGTTCKDLFSYLLVDSPGSPASSAPLDFPEFSLPGDVVYDSELAITAGSDTVASTLTSLIYILATHPEKQTVLQQELDTLLTGIDDISYQKLSAANNAPMLEGVILETLRLYPGAPGGMQRMTPPEGAQIAGKWVPGNTLVSTPTYSLHRDPRNFAQPNSFIPERWSSSSPASANLIKQKEAFNPFLIGANSCAGKAMALMELRLVTALIFRTFTVRLHTDNHSNSNNNNNNHSSSQKGKHAPPPATSPSPLAYFDEQEPGWRDYFTAKPPPFEVFLERRG</sequence>
<gene>
    <name evidence="10" type="ORF">ACJ72_02278</name>
</gene>
<evidence type="ECO:0000313" key="11">
    <source>
        <dbReference type="Proteomes" id="UP000091918"/>
    </source>
</evidence>